<protein>
    <submittedName>
        <fullName evidence="5">MarR family transcriptional regulator</fullName>
    </submittedName>
</protein>
<dbReference type="PANTHER" id="PTHR33164">
    <property type="entry name" value="TRANSCRIPTIONAL REGULATOR, MARR FAMILY"/>
    <property type="match status" value="1"/>
</dbReference>
<proteinExistence type="predicted"/>
<dbReference type="eggNOG" id="COG1846">
    <property type="taxonomic scope" value="Bacteria"/>
</dbReference>
<keyword evidence="3" id="KW-0804">Transcription</keyword>
<feature type="domain" description="HTH marR-type" evidence="4">
    <location>
        <begin position="29"/>
        <end position="165"/>
    </location>
</feature>
<dbReference type="InterPro" id="IPR023187">
    <property type="entry name" value="Tscrpt_reg_MarR-type_CS"/>
</dbReference>
<name>X4ZDA5_9BACL</name>
<evidence type="ECO:0000313" key="5">
    <source>
        <dbReference type="EMBL" id="AHV95477.1"/>
    </source>
</evidence>
<dbReference type="PROSITE" id="PS01117">
    <property type="entry name" value="HTH_MARR_1"/>
    <property type="match status" value="1"/>
</dbReference>
<dbReference type="Pfam" id="PF01047">
    <property type="entry name" value="MarR"/>
    <property type="match status" value="1"/>
</dbReference>
<evidence type="ECO:0000313" key="6">
    <source>
        <dbReference type="Proteomes" id="UP000019772"/>
    </source>
</evidence>
<dbReference type="KEGG" id="psab:PSAB_02705"/>
<dbReference type="GO" id="GO:0003700">
    <property type="term" value="F:DNA-binding transcription factor activity"/>
    <property type="evidence" value="ECO:0007669"/>
    <property type="project" value="InterPro"/>
</dbReference>
<dbReference type="GO" id="GO:0006950">
    <property type="term" value="P:response to stress"/>
    <property type="evidence" value="ECO:0007669"/>
    <property type="project" value="TreeGrafter"/>
</dbReference>
<dbReference type="SMART" id="SM00347">
    <property type="entry name" value="HTH_MARR"/>
    <property type="match status" value="1"/>
</dbReference>
<keyword evidence="1" id="KW-0805">Transcription regulation</keyword>
<organism evidence="5 6">
    <name type="scientific">Paenibacillus sabinae T27</name>
    <dbReference type="NCBI Taxonomy" id="1268072"/>
    <lineage>
        <taxon>Bacteria</taxon>
        <taxon>Bacillati</taxon>
        <taxon>Bacillota</taxon>
        <taxon>Bacilli</taxon>
        <taxon>Bacillales</taxon>
        <taxon>Paenibacillaceae</taxon>
        <taxon>Paenibacillus</taxon>
    </lineage>
</organism>
<dbReference type="InterPro" id="IPR036390">
    <property type="entry name" value="WH_DNA-bd_sf"/>
</dbReference>
<evidence type="ECO:0000256" key="3">
    <source>
        <dbReference type="ARBA" id="ARBA00023163"/>
    </source>
</evidence>
<evidence type="ECO:0000259" key="4">
    <source>
        <dbReference type="PROSITE" id="PS50995"/>
    </source>
</evidence>
<dbReference type="InterPro" id="IPR036388">
    <property type="entry name" value="WH-like_DNA-bd_sf"/>
</dbReference>
<sequence>MRLFNPAGGPHEELKKKGERCMIQSYERDTQLTLHLYRVFAKSFKSINEHAVIGSKIEGFNPTAFAVMEVLYYKGPQPIQQIGAKLLLQSGNVTYVIDKLEERGYLQRKPCPTDRRVIFAELTPEGERLMNDMYPKYSERIHLAFSGLNDEEKEQMIVLLKKMGLQAEKLSPLPRK</sequence>
<dbReference type="PRINTS" id="PR00598">
    <property type="entry name" value="HTHMARR"/>
</dbReference>
<dbReference type="HOGENOM" id="CLU_083287_27_2_9"/>
<dbReference type="Proteomes" id="UP000019772">
    <property type="component" value="Chromosome"/>
</dbReference>
<dbReference type="PATRIC" id="fig|1268072.3.peg.567"/>
<evidence type="ECO:0000256" key="1">
    <source>
        <dbReference type="ARBA" id="ARBA00023015"/>
    </source>
</evidence>
<reference evidence="5 6" key="1">
    <citation type="journal article" date="2014" name="PLoS Genet.">
        <title>Comparative Genomic Analysis of N2-Fixing and Non-N2-Fixing Paenibacillus spp.: Organization, Evolution and Expression of the Nitrogen Fixation Genes.</title>
        <authorList>
            <person name="Xie J.B."/>
            <person name="Du Z."/>
            <person name="Bai L."/>
            <person name="Tian C."/>
            <person name="Zhang Y."/>
            <person name="Xie J.Y."/>
            <person name="Wang T."/>
            <person name="Liu X."/>
            <person name="Chen X."/>
            <person name="Cheng Q."/>
            <person name="Chen S."/>
            <person name="Li J."/>
        </authorList>
    </citation>
    <scope>NUCLEOTIDE SEQUENCE [LARGE SCALE GENOMIC DNA]</scope>
    <source>
        <strain evidence="5 6">T27</strain>
    </source>
</reference>
<dbReference type="AlphaFoldDB" id="X4ZDA5"/>
<dbReference type="InterPro" id="IPR000835">
    <property type="entry name" value="HTH_MarR-typ"/>
</dbReference>
<accession>X4ZDA5</accession>
<keyword evidence="6" id="KW-1185">Reference proteome</keyword>
<gene>
    <name evidence="5" type="ORF">PSAB_02705</name>
</gene>
<keyword evidence="2" id="KW-0238">DNA-binding</keyword>
<dbReference type="InterPro" id="IPR039422">
    <property type="entry name" value="MarR/SlyA-like"/>
</dbReference>
<dbReference type="PANTHER" id="PTHR33164:SF56">
    <property type="entry name" value="HTH-TYPE TRANSCRIPTIONAL REGULATOR MHQR"/>
    <property type="match status" value="1"/>
</dbReference>
<dbReference type="PROSITE" id="PS50995">
    <property type="entry name" value="HTH_MARR_2"/>
    <property type="match status" value="1"/>
</dbReference>
<dbReference type="EMBL" id="CP004078">
    <property type="protein sequence ID" value="AHV95477.1"/>
    <property type="molecule type" value="Genomic_DNA"/>
</dbReference>
<dbReference type="GO" id="GO:0003677">
    <property type="term" value="F:DNA binding"/>
    <property type="evidence" value="ECO:0007669"/>
    <property type="project" value="UniProtKB-KW"/>
</dbReference>
<dbReference type="Gene3D" id="1.10.10.10">
    <property type="entry name" value="Winged helix-like DNA-binding domain superfamily/Winged helix DNA-binding domain"/>
    <property type="match status" value="1"/>
</dbReference>
<dbReference type="SUPFAM" id="SSF46785">
    <property type="entry name" value="Winged helix' DNA-binding domain"/>
    <property type="match status" value="1"/>
</dbReference>
<dbReference type="STRING" id="1268072.PSAB_02705"/>
<evidence type="ECO:0000256" key="2">
    <source>
        <dbReference type="ARBA" id="ARBA00023125"/>
    </source>
</evidence>